<comment type="similarity">
    <text evidence="10">Belongs to the ribose-phosphate pyrophosphokinase family.</text>
</comment>
<dbReference type="GO" id="GO:0006015">
    <property type="term" value="P:5-phosphoribose 1-diphosphate biosynthetic process"/>
    <property type="evidence" value="ECO:0007669"/>
    <property type="project" value="TreeGrafter"/>
</dbReference>
<dbReference type="InterPro" id="IPR029057">
    <property type="entry name" value="PRTase-like"/>
</dbReference>
<keyword evidence="4 10" id="KW-0545">Nucleotide biosynthesis</keyword>
<keyword evidence="3" id="KW-0479">Metal-binding</keyword>
<comment type="catalytic activity">
    <reaction evidence="9">
        <text>D-ribose 5-phosphate + ATP = 5-phospho-alpha-D-ribose 1-diphosphate + AMP + H(+)</text>
        <dbReference type="Rhea" id="RHEA:15609"/>
        <dbReference type="ChEBI" id="CHEBI:15378"/>
        <dbReference type="ChEBI" id="CHEBI:30616"/>
        <dbReference type="ChEBI" id="CHEBI:58017"/>
        <dbReference type="ChEBI" id="CHEBI:78346"/>
        <dbReference type="ChEBI" id="CHEBI:456215"/>
        <dbReference type="EC" id="2.7.6.1"/>
    </reaction>
</comment>
<dbReference type="PANTHER" id="PTHR10210:SF32">
    <property type="entry name" value="RIBOSE-PHOSPHATE PYROPHOSPHOKINASE 2"/>
    <property type="match status" value="1"/>
</dbReference>
<keyword evidence="2" id="KW-0808">Transferase</keyword>
<dbReference type="GO" id="GO:0016301">
    <property type="term" value="F:kinase activity"/>
    <property type="evidence" value="ECO:0007669"/>
    <property type="project" value="UniProtKB-KW"/>
</dbReference>
<dbReference type="SMART" id="SM01400">
    <property type="entry name" value="Pribosyltran_N"/>
    <property type="match status" value="1"/>
</dbReference>
<evidence type="ECO:0000259" key="12">
    <source>
        <dbReference type="Pfam" id="PF13793"/>
    </source>
</evidence>
<keyword evidence="6" id="KW-0418">Kinase</keyword>
<dbReference type="GO" id="GO:0005737">
    <property type="term" value="C:cytoplasm"/>
    <property type="evidence" value="ECO:0007669"/>
    <property type="project" value="TreeGrafter"/>
</dbReference>
<evidence type="ECO:0000256" key="5">
    <source>
        <dbReference type="ARBA" id="ARBA00022741"/>
    </source>
</evidence>
<feature type="domain" description="Phosphoribosyltransferase" evidence="11">
    <location>
        <begin position="149"/>
        <end position="255"/>
    </location>
</feature>
<evidence type="ECO:0000313" key="13">
    <source>
        <dbReference type="EMBL" id="PIP61810.1"/>
    </source>
</evidence>
<evidence type="ECO:0000256" key="3">
    <source>
        <dbReference type="ARBA" id="ARBA00022723"/>
    </source>
</evidence>
<proteinExistence type="inferred from homology"/>
<dbReference type="InterPro" id="IPR000836">
    <property type="entry name" value="PRTase_dom"/>
</dbReference>
<evidence type="ECO:0000256" key="10">
    <source>
        <dbReference type="RuleBase" id="RU004324"/>
    </source>
</evidence>
<evidence type="ECO:0000256" key="4">
    <source>
        <dbReference type="ARBA" id="ARBA00022727"/>
    </source>
</evidence>
<reference evidence="13 14" key="1">
    <citation type="submission" date="2017-09" db="EMBL/GenBank/DDBJ databases">
        <title>Depth-based differentiation of microbial function through sediment-hosted aquifers and enrichment of novel symbionts in the deep terrestrial subsurface.</title>
        <authorList>
            <person name="Probst A.J."/>
            <person name="Ladd B."/>
            <person name="Jarett J.K."/>
            <person name="Geller-Mcgrath D.E."/>
            <person name="Sieber C.M."/>
            <person name="Emerson J.B."/>
            <person name="Anantharaman K."/>
            <person name="Thomas B.C."/>
            <person name="Malmstrom R."/>
            <person name="Stieglmeier M."/>
            <person name="Klingl A."/>
            <person name="Woyke T."/>
            <person name="Ryan C.M."/>
            <person name="Banfield J.F."/>
        </authorList>
    </citation>
    <scope>NUCLEOTIDE SEQUENCE [LARGE SCALE GENOMIC DNA]</scope>
    <source>
        <strain evidence="13">CG22_combo_CG10-13_8_21_14_all_38_20</strain>
    </source>
</reference>
<evidence type="ECO:0000256" key="6">
    <source>
        <dbReference type="ARBA" id="ARBA00022777"/>
    </source>
</evidence>
<dbReference type="FunFam" id="3.40.50.2020:FF:000007">
    <property type="entry name" value="Ribose-phosphate pyrophosphokinase"/>
    <property type="match status" value="1"/>
</dbReference>
<dbReference type="CDD" id="cd06223">
    <property type="entry name" value="PRTases_typeI"/>
    <property type="match status" value="1"/>
</dbReference>
<dbReference type="GO" id="GO:0004749">
    <property type="term" value="F:ribose phosphate diphosphokinase activity"/>
    <property type="evidence" value="ECO:0007669"/>
    <property type="project" value="UniProtKB-EC"/>
</dbReference>
<dbReference type="InterPro" id="IPR029099">
    <property type="entry name" value="Pribosyltran_N"/>
</dbReference>
<feature type="domain" description="Ribose-phosphate pyrophosphokinase N-terminal" evidence="12">
    <location>
        <begin position="1"/>
        <end position="117"/>
    </location>
</feature>
<keyword evidence="5" id="KW-0547">Nucleotide-binding</keyword>
<evidence type="ECO:0000256" key="8">
    <source>
        <dbReference type="ARBA" id="ARBA00022842"/>
    </source>
</evidence>
<dbReference type="NCBIfam" id="TIGR01251">
    <property type="entry name" value="ribP_PPkin"/>
    <property type="match status" value="1"/>
</dbReference>
<keyword evidence="8" id="KW-0460">Magnesium</keyword>
<dbReference type="PANTHER" id="PTHR10210">
    <property type="entry name" value="RIBOSE-PHOSPHATE DIPHOSPHOKINASE FAMILY MEMBER"/>
    <property type="match status" value="1"/>
</dbReference>
<dbReference type="EMBL" id="PCTA01000015">
    <property type="protein sequence ID" value="PIP61810.1"/>
    <property type="molecule type" value="Genomic_DNA"/>
</dbReference>
<dbReference type="SUPFAM" id="SSF53271">
    <property type="entry name" value="PRTase-like"/>
    <property type="match status" value="2"/>
</dbReference>
<dbReference type="GO" id="GO:0002189">
    <property type="term" value="C:ribose phosphate diphosphokinase complex"/>
    <property type="evidence" value="ECO:0007669"/>
    <property type="project" value="TreeGrafter"/>
</dbReference>
<dbReference type="GO" id="GO:0000287">
    <property type="term" value="F:magnesium ion binding"/>
    <property type="evidence" value="ECO:0007669"/>
    <property type="project" value="InterPro"/>
</dbReference>
<dbReference type="GO" id="GO:0005524">
    <property type="term" value="F:ATP binding"/>
    <property type="evidence" value="ECO:0007669"/>
    <property type="project" value="UniProtKB-KW"/>
</dbReference>
<name>A0A2H0BXQ1_9BACT</name>
<dbReference type="InterPro" id="IPR005946">
    <property type="entry name" value="Rib-P_diPkinase"/>
</dbReference>
<dbReference type="Pfam" id="PF13793">
    <property type="entry name" value="Pribosyltran_N"/>
    <property type="match status" value="1"/>
</dbReference>
<dbReference type="Proteomes" id="UP000231246">
    <property type="component" value="Unassembled WGS sequence"/>
</dbReference>
<sequence>MKIFSGTSNLPLAQKVADSLNTTLGKVEIIRFDDQECRVRIEEEVERENIVFVQSTSNPPDKFLMESYLFADSAKRSGAKEITLVMPYFGYARQDKEHRKGESVSASIVTKCLEVSGFTKLLTFDIHSKYVLSFFNKVQTQHESVLPEMVAQLIKEHKLDMSNLGIFSPDQDGAHRSRYVIQKIGGGQYGFVQKERDLDQLHTLRAIHGQRHMGDPKDKDIILIDDMVASGGTIIEAMKILKEEGAKRIFVAATHAIFIRDALALMKDPRLEAVYVADTINQPELAKDPKFTIFSTASTIASMLQ</sequence>
<dbReference type="GO" id="GO:0006164">
    <property type="term" value="P:purine nucleotide biosynthetic process"/>
    <property type="evidence" value="ECO:0007669"/>
    <property type="project" value="TreeGrafter"/>
</dbReference>
<organism evidence="13 14">
    <name type="scientific">Candidatus Roizmanbacteria bacterium CG22_combo_CG10-13_8_21_14_all_38_20</name>
    <dbReference type="NCBI Taxonomy" id="1974862"/>
    <lineage>
        <taxon>Bacteria</taxon>
        <taxon>Candidatus Roizmaniibacteriota</taxon>
    </lineage>
</organism>
<evidence type="ECO:0000256" key="9">
    <source>
        <dbReference type="ARBA" id="ARBA00049535"/>
    </source>
</evidence>
<dbReference type="Pfam" id="PF00156">
    <property type="entry name" value="Pribosyltran"/>
    <property type="match status" value="1"/>
</dbReference>
<dbReference type="AlphaFoldDB" id="A0A2H0BXQ1"/>
<comment type="caution">
    <text evidence="13">The sequence shown here is derived from an EMBL/GenBank/DDBJ whole genome shotgun (WGS) entry which is preliminary data.</text>
</comment>
<accession>A0A2H0BXQ1</accession>
<keyword evidence="7" id="KW-0067">ATP-binding</keyword>
<evidence type="ECO:0000313" key="14">
    <source>
        <dbReference type="Proteomes" id="UP000231246"/>
    </source>
</evidence>
<gene>
    <name evidence="13" type="ORF">COW99_02175</name>
</gene>
<evidence type="ECO:0000256" key="1">
    <source>
        <dbReference type="ARBA" id="ARBA00013247"/>
    </source>
</evidence>
<dbReference type="EC" id="2.7.6.1" evidence="1"/>
<evidence type="ECO:0000259" key="11">
    <source>
        <dbReference type="Pfam" id="PF00156"/>
    </source>
</evidence>
<protein>
    <recommendedName>
        <fullName evidence="1">ribose-phosphate diphosphokinase</fullName>
        <ecNumber evidence="1">2.7.6.1</ecNumber>
    </recommendedName>
</protein>
<evidence type="ECO:0000256" key="7">
    <source>
        <dbReference type="ARBA" id="ARBA00022840"/>
    </source>
</evidence>
<dbReference type="Gene3D" id="3.40.50.2020">
    <property type="match status" value="2"/>
</dbReference>
<evidence type="ECO:0000256" key="2">
    <source>
        <dbReference type="ARBA" id="ARBA00022679"/>
    </source>
</evidence>